<dbReference type="Proteomes" id="UP000279307">
    <property type="component" value="Chromosome 14"/>
</dbReference>
<dbReference type="InterPro" id="IPR036875">
    <property type="entry name" value="Znf_CCHC_sf"/>
</dbReference>
<gene>
    <name evidence="2" type="ORF">DMN91_012973</name>
</gene>
<proteinExistence type="predicted"/>
<evidence type="ECO:0000256" key="1">
    <source>
        <dbReference type="SAM" id="MobiDB-lite"/>
    </source>
</evidence>
<dbReference type="AlphaFoldDB" id="A0A3L8D4C2"/>
<dbReference type="GO" id="GO:0008270">
    <property type="term" value="F:zinc ion binding"/>
    <property type="evidence" value="ECO:0007669"/>
    <property type="project" value="InterPro"/>
</dbReference>
<dbReference type="OrthoDB" id="7552835at2759"/>
<feature type="compositionally biased region" description="Basic and acidic residues" evidence="1">
    <location>
        <begin position="1"/>
        <end position="13"/>
    </location>
</feature>
<sequence length="403" mass="43703">MDRKDNASSLRDDVVDDPQFSAPGVNVSGGLSSSFTDVGDRLSASGVNSLRRSVNRHNDNVAKVLLGSKDSIEKRKSLESAFRACKEAFFEVSAAYLSLLDERQTGQNSLKLDDIRTVSDNALENFSLGGQLRSVREVGNGEDTSSGRSYASVAKLPATKVRLSSGPVISVPKTTSFLIVPENANDERYPSSRATMEAVQKTFKPSRIALRVDKVSMAGGNGVRIDAINPDLDRIRSVPELGSAGLKVQSDVRLTPKIVIYGVPAHLSGEEICSEIKALNLRRLTESYADHVRVLLCYKCLSFGHISTKCKIPAKCGHCSEGHETRDCHNKNSGPICVNCKRWSPNEDLKHAATNGPMHGIISSASLRHGSALKYRMNLSPYRVTNCLGMTVEVGSVEELPSL</sequence>
<protein>
    <recommendedName>
        <fullName evidence="3">CCHC-type domain-containing protein</fullName>
    </recommendedName>
</protein>
<accession>A0A3L8D4C2</accession>
<name>A0A3L8D4C2_OOCBI</name>
<evidence type="ECO:0008006" key="3">
    <source>
        <dbReference type="Google" id="ProtNLM"/>
    </source>
</evidence>
<reference evidence="2" key="1">
    <citation type="journal article" date="2018" name="Genome Res.">
        <title>The genomic architecture and molecular evolution of ant odorant receptors.</title>
        <authorList>
            <person name="McKenzie S.K."/>
            <person name="Kronauer D.J.C."/>
        </authorList>
    </citation>
    <scope>NUCLEOTIDE SEQUENCE [LARGE SCALE GENOMIC DNA]</scope>
    <source>
        <strain evidence="2">Clonal line C1</strain>
    </source>
</reference>
<dbReference type="EMBL" id="QOIP01000014">
    <property type="protein sequence ID" value="RLU15086.1"/>
    <property type="molecule type" value="Genomic_DNA"/>
</dbReference>
<evidence type="ECO:0000313" key="2">
    <source>
        <dbReference type="EMBL" id="RLU15086.1"/>
    </source>
</evidence>
<reference evidence="2" key="2">
    <citation type="submission" date="2018-07" db="EMBL/GenBank/DDBJ databases">
        <authorList>
            <person name="Mckenzie S.K."/>
            <person name="Kronauer D.J.C."/>
        </authorList>
    </citation>
    <scope>NUCLEOTIDE SEQUENCE</scope>
    <source>
        <strain evidence="2">Clonal line C1</strain>
    </source>
</reference>
<organism evidence="2">
    <name type="scientific">Ooceraea biroi</name>
    <name type="common">Clonal raider ant</name>
    <name type="synonym">Cerapachys biroi</name>
    <dbReference type="NCBI Taxonomy" id="2015173"/>
    <lineage>
        <taxon>Eukaryota</taxon>
        <taxon>Metazoa</taxon>
        <taxon>Ecdysozoa</taxon>
        <taxon>Arthropoda</taxon>
        <taxon>Hexapoda</taxon>
        <taxon>Insecta</taxon>
        <taxon>Pterygota</taxon>
        <taxon>Neoptera</taxon>
        <taxon>Endopterygota</taxon>
        <taxon>Hymenoptera</taxon>
        <taxon>Apocrita</taxon>
        <taxon>Aculeata</taxon>
        <taxon>Formicoidea</taxon>
        <taxon>Formicidae</taxon>
        <taxon>Dorylinae</taxon>
        <taxon>Ooceraea</taxon>
    </lineage>
</organism>
<feature type="region of interest" description="Disordered" evidence="1">
    <location>
        <begin position="1"/>
        <end position="22"/>
    </location>
</feature>
<dbReference type="GO" id="GO:0003676">
    <property type="term" value="F:nucleic acid binding"/>
    <property type="evidence" value="ECO:0007669"/>
    <property type="project" value="InterPro"/>
</dbReference>
<dbReference type="SUPFAM" id="SSF57756">
    <property type="entry name" value="Retrovirus zinc finger-like domains"/>
    <property type="match status" value="1"/>
</dbReference>
<comment type="caution">
    <text evidence="2">The sequence shown here is derived from an EMBL/GenBank/DDBJ whole genome shotgun (WGS) entry which is preliminary data.</text>
</comment>